<evidence type="ECO:0000259" key="2">
    <source>
        <dbReference type="Pfam" id="PF20061"/>
    </source>
</evidence>
<feature type="transmembrane region" description="Helical" evidence="1">
    <location>
        <begin position="63"/>
        <end position="86"/>
    </location>
</feature>
<gene>
    <name evidence="3" type="ORF">BXY39_0130</name>
</gene>
<feature type="domain" description="DUF6460" evidence="2">
    <location>
        <begin position="61"/>
        <end position="89"/>
    </location>
</feature>
<accession>A0A3M0CYJ7</accession>
<reference evidence="3 4" key="1">
    <citation type="submission" date="2018-10" db="EMBL/GenBank/DDBJ databases">
        <title>Genomic Encyclopedia of Archaeal and Bacterial Type Strains, Phase II (KMG-II): from individual species to whole genera.</title>
        <authorList>
            <person name="Goeker M."/>
        </authorList>
    </citation>
    <scope>NUCLEOTIDE SEQUENCE [LARGE SCALE GENOMIC DNA]</scope>
    <source>
        <strain evidence="3 4">DSM 25217</strain>
    </source>
</reference>
<evidence type="ECO:0000313" key="4">
    <source>
        <dbReference type="Proteomes" id="UP000271227"/>
    </source>
</evidence>
<keyword evidence="1" id="KW-0812">Transmembrane</keyword>
<dbReference type="Proteomes" id="UP000271227">
    <property type="component" value="Unassembled WGS sequence"/>
</dbReference>
<comment type="caution">
    <text evidence="3">The sequence shown here is derived from an EMBL/GenBank/DDBJ whole genome shotgun (WGS) entry which is preliminary data.</text>
</comment>
<dbReference type="EMBL" id="REFR01000002">
    <property type="protein sequence ID" value="RMB12706.1"/>
    <property type="molecule type" value="Genomic_DNA"/>
</dbReference>
<organism evidence="3 4">
    <name type="scientific">Eilatimonas milleporae</name>
    <dbReference type="NCBI Taxonomy" id="911205"/>
    <lineage>
        <taxon>Bacteria</taxon>
        <taxon>Pseudomonadati</taxon>
        <taxon>Pseudomonadota</taxon>
        <taxon>Alphaproteobacteria</taxon>
        <taxon>Kordiimonadales</taxon>
        <taxon>Kordiimonadaceae</taxon>
        <taxon>Eilatimonas</taxon>
    </lineage>
</organism>
<feature type="transmembrane region" description="Helical" evidence="1">
    <location>
        <begin position="24"/>
        <end position="43"/>
    </location>
</feature>
<dbReference type="AlphaFoldDB" id="A0A3M0CYJ7"/>
<dbReference type="Pfam" id="PF20061">
    <property type="entry name" value="DUF6460"/>
    <property type="match status" value="1"/>
</dbReference>
<evidence type="ECO:0000256" key="1">
    <source>
        <dbReference type="SAM" id="Phobius"/>
    </source>
</evidence>
<sequence>MPPGLNHQRKGLFPMSNSPFDLRLIFRLVIISMIVGAVLYWLRISPGDIYGWVANQLASLWNWFAGTGLDYLLLGASIVVPIYLILRLKQRVSR</sequence>
<evidence type="ECO:0000313" key="3">
    <source>
        <dbReference type="EMBL" id="RMB12706.1"/>
    </source>
</evidence>
<keyword evidence="1" id="KW-0472">Membrane</keyword>
<name>A0A3M0CYJ7_9PROT</name>
<dbReference type="InterPro" id="IPR045594">
    <property type="entry name" value="DUF6460"/>
</dbReference>
<dbReference type="InParanoid" id="A0A3M0CYJ7"/>
<keyword evidence="1" id="KW-1133">Transmembrane helix</keyword>
<keyword evidence="4" id="KW-1185">Reference proteome</keyword>
<proteinExistence type="predicted"/>
<protein>
    <recommendedName>
        <fullName evidence="2">DUF6460 domain-containing protein</fullName>
    </recommendedName>
</protein>